<feature type="transmembrane region" description="Helical" evidence="6">
    <location>
        <begin position="531"/>
        <end position="551"/>
    </location>
</feature>
<feature type="transmembrane region" description="Helical" evidence="6">
    <location>
        <begin position="1539"/>
        <end position="1560"/>
    </location>
</feature>
<organism evidence="9 10">
    <name type="scientific">Tigriopus californicus</name>
    <name type="common">Marine copepod</name>
    <dbReference type="NCBI Taxonomy" id="6832"/>
    <lineage>
        <taxon>Eukaryota</taxon>
        <taxon>Metazoa</taxon>
        <taxon>Ecdysozoa</taxon>
        <taxon>Arthropoda</taxon>
        <taxon>Crustacea</taxon>
        <taxon>Multicrustacea</taxon>
        <taxon>Hexanauplia</taxon>
        <taxon>Copepoda</taxon>
        <taxon>Harpacticoida</taxon>
        <taxon>Harpacticidae</taxon>
        <taxon>Tigriopus</taxon>
    </lineage>
</organism>
<dbReference type="EMBL" id="VCGU01000459">
    <property type="protein sequence ID" value="TRY61497.1"/>
    <property type="molecule type" value="Genomic_DNA"/>
</dbReference>
<keyword evidence="4 6" id="KW-0472">Membrane</keyword>
<evidence type="ECO:0000259" key="8">
    <source>
        <dbReference type="Pfam" id="PF03522"/>
    </source>
</evidence>
<feature type="domain" description="Amino acid permease/ SLC12A" evidence="7">
    <location>
        <begin position="204"/>
        <end position="721"/>
    </location>
</feature>
<keyword evidence="3 6" id="KW-1133">Transmembrane helix</keyword>
<feature type="transmembrane region" description="Helical" evidence="6">
    <location>
        <begin position="1505"/>
        <end position="1527"/>
    </location>
</feature>
<dbReference type="NCBIfam" id="TIGR00930">
    <property type="entry name" value="2a30"/>
    <property type="match status" value="2"/>
</dbReference>
<dbReference type="InterPro" id="IPR018491">
    <property type="entry name" value="SLC12_C"/>
</dbReference>
<dbReference type="Proteomes" id="UP000318571">
    <property type="component" value="Chromosome 8"/>
</dbReference>
<feature type="transmembrane region" description="Helical" evidence="6">
    <location>
        <begin position="1724"/>
        <end position="1757"/>
    </location>
</feature>
<evidence type="ECO:0000256" key="3">
    <source>
        <dbReference type="ARBA" id="ARBA00022989"/>
    </source>
</evidence>
<feature type="transmembrane region" description="Helical" evidence="6">
    <location>
        <begin position="1448"/>
        <end position="1467"/>
    </location>
</feature>
<feature type="transmembrane region" description="Helical" evidence="6">
    <location>
        <begin position="1372"/>
        <end position="1393"/>
    </location>
</feature>
<dbReference type="Pfam" id="PF00324">
    <property type="entry name" value="AA_permease"/>
    <property type="match status" value="2"/>
</dbReference>
<evidence type="ECO:0000256" key="4">
    <source>
        <dbReference type="ARBA" id="ARBA00023136"/>
    </source>
</evidence>
<feature type="transmembrane region" description="Helical" evidence="6">
    <location>
        <begin position="1611"/>
        <end position="1635"/>
    </location>
</feature>
<dbReference type="GO" id="GO:0016020">
    <property type="term" value="C:membrane"/>
    <property type="evidence" value="ECO:0007669"/>
    <property type="project" value="UniProtKB-SubCell"/>
</dbReference>
<evidence type="ECO:0000313" key="10">
    <source>
        <dbReference type="Proteomes" id="UP000318571"/>
    </source>
</evidence>
<dbReference type="FunFam" id="1.20.1740.10:FF:000022">
    <property type="entry name" value="Bumetanide-sensitive na-k-cl cotransport protein"/>
    <property type="match status" value="2"/>
</dbReference>
<feature type="compositionally biased region" description="Polar residues" evidence="5">
    <location>
        <begin position="108"/>
        <end position="121"/>
    </location>
</feature>
<feature type="region of interest" description="Disordered" evidence="5">
    <location>
        <begin position="1143"/>
        <end position="1172"/>
    </location>
</feature>
<feature type="transmembrane region" description="Helical" evidence="6">
    <location>
        <begin position="1661"/>
        <end position="1680"/>
    </location>
</feature>
<feature type="transmembrane region" description="Helical" evidence="6">
    <location>
        <begin position="1324"/>
        <end position="1351"/>
    </location>
</feature>
<dbReference type="STRING" id="6832.A0A553N7T6"/>
<protein>
    <submittedName>
        <fullName evidence="9">Uncharacterized protein</fullName>
    </submittedName>
</protein>
<dbReference type="PANTHER" id="PTHR11827">
    <property type="entry name" value="SOLUTE CARRIER FAMILY 12, CATION COTRANSPORTERS"/>
    <property type="match status" value="1"/>
</dbReference>
<proteinExistence type="predicted"/>
<evidence type="ECO:0000256" key="5">
    <source>
        <dbReference type="SAM" id="MobiDB-lite"/>
    </source>
</evidence>
<evidence type="ECO:0000259" key="7">
    <source>
        <dbReference type="Pfam" id="PF00324"/>
    </source>
</evidence>
<dbReference type="Gene3D" id="1.20.1740.10">
    <property type="entry name" value="Amino acid/polyamine transporter I"/>
    <property type="match status" value="2"/>
</dbReference>
<accession>A0A553N7T6</accession>
<feature type="compositionally biased region" description="Basic and acidic residues" evidence="5">
    <location>
        <begin position="882"/>
        <end position="892"/>
    </location>
</feature>
<dbReference type="GO" id="GO:0055064">
    <property type="term" value="P:chloride ion homeostasis"/>
    <property type="evidence" value="ECO:0007669"/>
    <property type="project" value="TreeGrafter"/>
</dbReference>
<feature type="region of interest" description="Disordered" evidence="5">
    <location>
        <begin position="1"/>
        <end position="121"/>
    </location>
</feature>
<feature type="transmembrane region" description="Helical" evidence="6">
    <location>
        <begin position="414"/>
        <end position="436"/>
    </location>
</feature>
<feature type="region of interest" description="Disordered" evidence="5">
    <location>
        <begin position="878"/>
        <end position="897"/>
    </location>
</feature>
<dbReference type="OMA" id="AHQITKN"/>
<dbReference type="GO" id="GO:0055078">
    <property type="term" value="P:sodium ion homeostasis"/>
    <property type="evidence" value="ECO:0007669"/>
    <property type="project" value="TreeGrafter"/>
</dbReference>
<comment type="caution">
    <text evidence="9">The sequence shown here is derived from an EMBL/GenBank/DDBJ whole genome shotgun (WGS) entry which is preliminary data.</text>
</comment>
<feature type="transmembrane region" description="Helical" evidence="6">
    <location>
        <begin position="278"/>
        <end position="299"/>
    </location>
</feature>
<reference evidence="9 10" key="1">
    <citation type="journal article" date="2018" name="Nat. Ecol. Evol.">
        <title>Genomic signatures of mitonuclear coevolution across populations of Tigriopus californicus.</title>
        <authorList>
            <person name="Barreto F.S."/>
            <person name="Watson E.T."/>
            <person name="Lima T.G."/>
            <person name="Willett C.S."/>
            <person name="Edmands S."/>
            <person name="Li W."/>
            <person name="Burton R.S."/>
        </authorList>
    </citation>
    <scope>NUCLEOTIDE SEQUENCE [LARGE SCALE GENOMIC DNA]</scope>
    <source>
        <strain evidence="9 10">San Diego</strain>
    </source>
</reference>
<feature type="transmembrane region" description="Helical" evidence="6">
    <location>
        <begin position="1298"/>
        <end position="1318"/>
    </location>
</feature>
<dbReference type="GO" id="GO:0008511">
    <property type="term" value="F:sodium:potassium:chloride symporter activity"/>
    <property type="evidence" value="ECO:0007669"/>
    <property type="project" value="TreeGrafter"/>
</dbReference>
<feature type="transmembrane region" description="Helical" evidence="6">
    <location>
        <begin position="331"/>
        <end position="351"/>
    </location>
</feature>
<evidence type="ECO:0000256" key="2">
    <source>
        <dbReference type="ARBA" id="ARBA00022692"/>
    </source>
</evidence>
<gene>
    <name evidence="9" type="ORF">TCAL_03677</name>
</gene>
<feature type="transmembrane region" description="Helical" evidence="6">
    <location>
        <begin position="238"/>
        <end position="257"/>
    </location>
</feature>
<dbReference type="Pfam" id="PF03522">
    <property type="entry name" value="SLC12"/>
    <property type="match status" value="2"/>
</dbReference>
<dbReference type="GO" id="GO:1990573">
    <property type="term" value="P:potassium ion import across plasma membrane"/>
    <property type="evidence" value="ECO:0007669"/>
    <property type="project" value="TreeGrafter"/>
</dbReference>
<feature type="transmembrane region" description="Helical" evidence="6">
    <location>
        <begin position="639"/>
        <end position="657"/>
    </location>
</feature>
<comment type="subcellular location">
    <subcellularLocation>
        <location evidence="1">Membrane</location>
        <topology evidence="1">Multi-pass membrane protein</topology>
    </subcellularLocation>
</comment>
<feature type="transmembrane region" description="Helical" evidence="6">
    <location>
        <begin position="581"/>
        <end position="600"/>
    </location>
</feature>
<keyword evidence="2 6" id="KW-0812">Transmembrane</keyword>
<evidence type="ECO:0000256" key="6">
    <source>
        <dbReference type="SAM" id="Phobius"/>
    </source>
</evidence>
<feature type="transmembrane region" description="Helical" evidence="6">
    <location>
        <begin position="1686"/>
        <end position="1703"/>
    </location>
</feature>
<dbReference type="InterPro" id="IPR004842">
    <property type="entry name" value="SLC12A_fam"/>
</dbReference>
<feature type="transmembrane region" description="Helical" evidence="6">
    <location>
        <begin position="205"/>
        <end position="226"/>
    </location>
</feature>
<dbReference type="GO" id="GO:0006884">
    <property type="term" value="P:cell volume homeostasis"/>
    <property type="evidence" value="ECO:0007669"/>
    <property type="project" value="TreeGrafter"/>
</dbReference>
<feature type="transmembrane region" description="Helical" evidence="6">
    <location>
        <begin position="448"/>
        <end position="474"/>
    </location>
</feature>
<evidence type="ECO:0000313" key="9">
    <source>
        <dbReference type="EMBL" id="TRY61497.1"/>
    </source>
</evidence>
<feature type="domain" description="Amino acid permease/ SLC12A" evidence="7">
    <location>
        <begin position="1298"/>
        <end position="1800"/>
    </location>
</feature>
<dbReference type="InterPro" id="IPR004841">
    <property type="entry name" value="AA-permease/SLC12A_dom"/>
</dbReference>
<feature type="transmembrane region" description="Helical" evidence="6">
    <location>
        <begin position="1423"/>
        <end position="1443"/>
    </location>
</feature>
<evidence type="ECO:0000256" key="1">
    <source>
        <dbReference type="ARBA" id="ARBA00004141"/>
    </source>
</evidence>
<feature type="transmembrane region" description="Helical" evidence="6">
    <location>
        <begin position="663"/>
        <end position="680"/>
    </location>
</feature>
<feature type="region of interest" description="Disordered" evidence="5">
    <location>
        <begin position="1238"/>
        <end position="1257"/>
    </location>
</feature>
<feature type="domain" description="SLC12A transporter C-terminal" evidence="8">
    <location>
        <begin position="730"/>
        <end position="1149"/>
    </location>
</feature>
<name>A0A553N7T6_TIGCA</name>
<keyword evidence="10" id="KW-1185">Reference proteome</keyword>
<dbReference type="GO" id="GO:0055075">
    <property type="term" value="P:potassium ion homeostasis"/>
    <property type="evidence" value="ECO:0007669"/>
    <property type="project" value="TreeGrafter"/>
</dbReference>
<feature type="domain" description="SLC12A transporter C-terminal" evidence="8">
    <location>
        <begin position="1810"/>
        <end position="2212"/>
    </location>
</feature>
<feature type="transmembrane region" description="Helical" evidence="6">
    <location>
        <begin position="606"/>
        <end position="627"/>
    </location>
</feature>
<sequence>MADNSDKIPAIQVVNDDDDDVNRASSYTIELNPVDDVPEERASRGAEYSRQSSAMDEIDIQIGDSSDQLSDPPTPDVPECLTPSPYLPDRNGNRKRSSVTIAPGTITEKPQPSQRKMTSKRSSFIFTPKPLKHYLTKEVLPHVDHYRNRMSFSKGHPERSRPTLDELLDASVMADINGNDLEKGDLVGADNEQGKVIKFGWFDGVYMRCLLNIWGVMLFLRLTWVIGQAGLLEGLGVITLSNIVTIITTISMSAVSTNGQIKAGGIYYMISRSLGPEFGGAIGIMFTLANSIAVSMYIIGFCESLMDMLEQYLTHFNGIVDSVERINDIRLIGSISLVLILGLAIVGMDWVTRVQMGLLVLLLVSQVDFIIGSFLPSTDEEVAKGFVGYDSQVLEGNLYSAYSTDPTSGKKHNFFSVFAVFFPAVTGIVAGANLSGDLKDPGVAIPKGTLLAIATTYVSYVIYGIMVAACSLRYASGNVNEVLFGTEAFNDTVGEILNITNAFDDCEGRTCGFGTSVSQQMMEVISAWGPLIYAGCFAATLSSAIASLVGAPRVLQAVAKDKLFPGIQSFSEGWGANNDPLRGYILVFIISLVCILIGDLNQVSSLLSNFFVAAYALINFSVFHASITSSPGWRPSFKYYNKWVSLLGTILCIGVMFLMDFKMAIVTCVCVCLLYAFIYFRKPDVNWGSSSQSQSFITALKAVQALTRVDDHVKNYRPKIIVLSGNPVDRPCLMDFAHLLTKRLSLLESVHVADPSLDFKKVEVMKGLANKWLATNHIKSFHSITRNDSLFEGSRAALEVCGLGKLSPNLLLMGFKQDWQLSLEDAEEYYATLENAFDMRLAVGVLRVDGGLDISGMFANEEKAHMMFARNRTTSELSEQSLKVEDRSESKMSVDSGLASPATVQKKRVGRDGSVLGRFGKKTKSNLSMAILDKDGRPVDEDTVEKITQFRNKGVRDGTIDVYWLYDDGGLTMLLPHILTTRAKFAKCKLRIFFLSENVEELEIETRNMAALLSKFRIEFNDVIVLQDVTRKADRKTRDDFKELITIPHPKSKSGRNPSSTAKASDQLEGLENVLVSEAEQMKHAEQTNFQLRIAEIVRQNSSQADLVVMTLPMPKREQIPYPLYMAWLDFTTRKMPPFLLIRGNQDSMERSKESSPDLELGPCPQIDSPKVSKALPRRFSSILSDASSHLRRSSSVRSDLTSRSSPVLGRILRGSRYGSEKSLRHYLTKEVLPHPDHYRNRKSFAQGMPDSSRPTLDELLCRSRNGSVYPSDSGQCDTSCGKDSPDKQPTKFGWIQGVYVPCLLNIWGVMLFLRLSWVVGQAGILATLGIVSIANLVTTITSLSMSAVSTNGQIKGGGIYFMISRSLGPEFGGAVGLMFTLAASIAVAMYIIGFCEAFLDMLDQFVDSFDGIFMDRINDIRLLGSSTLVLLIGVSFIGMGVVFKIQFLLLLLLIVSQLDFLVGALIPPDEPKQAKGIVGFKTDLLTENLWPDFQMGENGVQLQFFDVFGVFFPAVTGIVAGANMSGDLKDPGTSIPKGTLLAIMTTYLTYVIYAIVIGMTEIRHASGEVSELHLSDGSDNFFSNCNARNCSYGTLHNQQMVQLASFWGPLIYAGCFAATLSSALASIVGGPRVFQAMAKDKLFPFITMFSKGYGRNNEPLRGYILVFLVALVCILIGDLNRVSSLLSNFFVATYAVINYSVFHASWNNSPGWRPSFQYFNKWISLMGTFLCITVMVLMDFRTALATLICVILLYVFVRSRNPDVNWGSSSQSQSFTTALKALQTLSRVEDHIKNYRPKLVVITGNPSDRPALADFANLITKRSSLLEFVHVIREKVDLKTMEHMKRLTDQWLKDNHIKAFYALTRNDSFPDGVRTAIELSGLGKLSPNMLLIGFQEQWWMYSQFAEDYFEALLIAFDMHLSVGVLRVHGGLDISDISGAHEKVMTATSQLSGLSEDYIPVGRANRAMSLDEGQSLALKNVNTFGTSSTRNNSDVSYGIRDGNPIDERLIYRMTQFRDKTQKEGTVDVYWLYDDGGLTLLLPYILVTRRKFSKCKLRIFFLSNQVDNIVEEAERMASLLLKFRIQFEDVIILSDVTKKPKKETMDEFLQLIMVPKAPDRRRSSSTSIGPRAPIIPEDVLKKYLDQTHFHLRIAEIAKENSATSSLVVMTLPMPRRNGVPCHLYLAWLDYASRSMPPFLFVRGNQESVLTFYS</sequence>
<dbReference type="PANTHER" id="PTHR11827:SF103">
    <property type="entry name" value="SODIUM CHLORIDE COTRANSPORTER 69, ISOFORM E"/>
    <property type="match status" value="1"/>
</dbReference>